<evidence type="ECO:0000256" key="1">
    <source>
        <dbReference type="ARBA" id="ARBA00022617"/>
    </source>
</evidence>
<evidence type="ECO:0000256" key="3">
    <source>
        <dbReference type="ARBA" id="ARBA00023004"/>
    </source>
</evidence>
<dbReference type="Pfam" id="PF11845">
    <property type="entry name" value="Tll0287-like"/>
    <property type="match status" value="1"/>
</dbReference>
<organism evidence="7 8">
    <name type="scientific">Polaribacter marinus</name>
    <dbReference type="NCBI Taxonomy" id="2916838"/>
    <lineage>
        <taxon>Bacteria</taxon>
        <taxon>Pseudomonadati</taxon>
        <taxon>Bacteroidota</taxon>
        <taxon>Flavobacteriia</taxon>
        <taxon>Flavobacteriales</taxon>
        <taxon>Flavobacteriaceae</taxon>
    </lineage>
</organism>
<gene>
    <name evidence="7" type="ORF">MC378_05330</name>
</gene>
<dbReference type="InterPro" id="IPR021796">
    <property type="entry name" value="Tll0287-like_dom"/>
</dbReference>
<dbReference type="InterPro" id="IPR036909">
    <property type="entry name" value="Cyt_c-like_dom_sf"/>
</dbReference>
<dbReference type="InterPro" id="IPR009056">
    <property type="entry name" value="Cyt_c-like_dom"/>
</dbReference>
<dbReference type="AlphaFoldDB" id="A0A9X1VQ18"/>
<dbReference type="PROSITE" id="PS51007">
    <property type="entry name" value="CYTC"/>
    <property type="match status" value="1"/>
</dbReference>
<accession>A0A9X1VQ18</accession>
<proteinExistence type="predicted"/>
<dbReference type="GO" id="GO:0009055">
    <property type="term" value="F:electron transfer activity"/>
    <property type="evidence" value="ECO:0007669"/>
    <property type="project" value="InterPro"/>
</dbReference>
<keyword evidence="1 4" id="KW-0349">Heme</keyword>
<feature type="domain" description="Cytochrome c" evidence="6">
    <location>
        <begin position="36"/>
        <end position="133"/>
    </location>
</feature>
<dbReference type="SUPFAM" id="SSF46626">
    <property type="entry name" value="Cytochrome c"/>
    <property type="match status" value="1"/>
</dbReference>
<dbReference type="PROSITE" id="PS51257">
    <property type="entry name" value="PROKAR_LIPOPROTEIN"/>
    <property type="match status" value="1"/>
</dbReference>
<dbReference type="RefSeq" id="WP_242177697.1">
    <property type="nucleotide sequence ID" value="NZ_JAKQYM010000003.1"/>
</dbReference>
<dbReference type="Gene3D" id="1.10.760.10">
    <property type="entry name" value="Cytochrome c-like domain"/>
    <property type="match status" value="1"/>
</dbReference>
<evidence type="ECO:0000313" key="8">
    <source>
        <dbReference type="Proteomes" id="UP001139369"/>
    </source>
</evidence>
<keyword evidence="2 4" id="KW-0479">Metal-binding</keyword>
<dbReference type="GO" id="GO:0020037">
    <property type="term" value="F:heme binding"/>
    <property type="evidence" value="ECO:0007669"/>
    <property type="project" value="InterPro"/>
</dbReference>
<evidence type="ECO:0000259" key="6">
    <source>
        <dbReference type="PROSITE" id="PS51007"/>
    </source>
</evidence>
<sequence>MKPFTLLIVFVFMFSCKDSQKPSYSKKKKVSSTIKEQEHPGKKLMKTNCYVCHSPSTTTGNRIAPPMIAVKNHYISENTTKEQFVKSIQDWIKNPAKEKAKMFGAVKRFGVMPKQVFPEKVIKEISEYMFDNKIETPKGVEDHFNKNNQNPQEANNKESYSERGLNYALTTKTVLGKNLMGKIQKEGTLAALKFCNVKAYPLTDSMSVVHNANIKRVSDKPRNIKNLANAKEQEYIAIFKEDVKSKKESEPIVVTSAENVKFYYPIKTNSMCLQCHGKPTSDIKAETFAEIKKMYPKDLATGYKENQVRGIWSITFNK</sequence>
<feature type="region of interest" description="Disordered" evidence="5">
    <location>
        <begin position="139"/>
        <end position="160"/>
    </location>
</feature>
<keyword evidence="8" id="KW-1185">Reference proteome</keyword>
<dbReference type="Proteomes" id="UP001139369">
    <property type="component" value="Unassembled WGS sequence"/>
</dbReference>
<evidence type="ECO:0000256" key="5">
    <source>
        <dbReference type="SAM" id="MobiDB-lite"/>
    </source>
</evidence>
<keyword evidence="3 4" id="KW-0408">Iron</keyword>
<comment type="caution">
    <text evidence="7">The sequence shown here is derived from an EMBL/GenBank/DDBJ whole genome shotgun (WGS) entry which is preliminary data.</text>
</comment>
<evidence type="ECO:0000256" key="4">
    <source>
        <dbReference type="PROSITE-ProRule" id="PRU00433"/>
    </source>
</evidence>
<name>A0A9X1VQ18_9FLAO</name>
<evidence type="ECO:0000256" key="2">
    <source>
        <dbReference type="ARBA" id="ARBA00022723"/>
    </source>
</evidence>
<dbReference type="EMBL" id="JAKQYM010000003">
    <property type="protein sequence ID" value="MCI2228580.1"/>
    <property type="molecule type" value="Genomic_DNA"/>
</dbReference>
<dbReference type="GO" id="GO:0046872">
    <property type="term" value="F:metal ion binding"/>
    <property type="evidence" value="ECO:0007669"/>
    <property type="project" value="UniProtKB-KW"/>
</dbReference>
<protein>
    <submittedName>
        <fullName evidence="7">DUF3365 domain-containing protein</fullName>
    </submittedName>
</protein>
<reference evidence="7" key="1">
    <citation type="submission" date="2022-02" db="EMBL/GenBank/DDBJ databases">
        <title>Polaribacter sp. MSW13, isolated from seawater.</title>
        <authorList>
            <person name="Kristyanto S."/>
            <person name="Jung J."/>
            <person name="Jeon C.O."/>
        </authorList>
    </citation>
    <scope>NUCLEOTIDE SEQUENCE</scope>
    <source>
        <strain evidence="7">MSW13</strain>
    </source>
</reference>
<evidence type="ECO:0000313" key="7">
    <source>
        <dbReference type="EMBL" id="MCI2228580.1"/>
    </source>
</evidence>